<proteinExistence type="predicted"/>
<name>A0A411YBB8_9ACTN</name>
<dbReference type="OrthoDB" id="5197658at2"/>
<dbReference type="Proteomes" id="UP000291469">
    <property type="component" value="Chromosome"/>
</dbReference>
<dbReference type="KEGG" id="erz:ER308_02020"/>
<evidence type="ECO:0000256" key="1">
    <source>
        <dbReference type="SAM" id="MobiDB-lite"/>
    </source>
</evidence>
<dbReference type="AlphaFoldDB" id="A0A411YBB8"/>
<protein>
    <submittedName>
        <fullName evidence="2">Uncharacterized protein</fullName>
    </submittedName>
</protein>
<sequence length="69" mass="7809">MDDQRAERLRAALALHEDGVAMMRQNLRRRCPDASAEEIDRRLAAWLRERPGAEHGDGSGTPVTLRINE</sequence>
<dbReference type="EMBL" id="CP036402">
    <property type="protein sequence ID" value="QBI18462.1"/>
    <property type="molecule type" value="Genomic_DNA"/>
</dbReference>
<dbReference type="RefSeq" id="WP_131153460.1">
    <property type="nucleotide sequence ID" value="NZ_CP036402.1"/>
</dbReference>
<feature type="region of interest" description="Disordered" evidence="1">
    <location>
        <begin position="50"/>
        <end position="69"/>
    </location>
</feature>
<dbReference type="InterPro" id="IPR044054">
    <property type="entry name" value="Rv0078B"/>
</dbReference>
<gene>
    <name evidence="2" type="ORF">ER308_02020</name>
</gene>
<evidence type="ECO:0000313" key="2">
    <source>
        <dbReference type="EMBL" id="QBI18462.1"/>
    </source>
</evidence>
<reference evidence="2 3" key="1">
    <citation type="submission" date="2019-01" db="EMBL/GenBank/DDBJ databases">
        <title>Egibacter rhizosphaerae EGI 80759T.</title>
        <authorList>
            <person name="Chen D.-D."/>
            <person name="Tian Y."/>
            <person name="Jiao J.-Y."/>
            <person name="Zhang X.-T."/>
            <person name="Zhang Y.-G."/>
            <person name="Zhang Y."/>
            <person name="Xiao M."/>
            <person name="Shu W.-S."/>
            <person name="Li W.-J."/>
        </authorList>
    </citation>
    <scope>NUCLEOTIDE SEQUENCE [LARGE SCALE GENOMIC DNA]</scope>
    <source>
        <strain evidence="2 3">EGI 80759</strain>
    </source>
</reference>
<organism evidence="2 3">
    <name type="scientific">Egibacter rhizosphaerae</name>
    <dbReference type="NCBI Taxonomy" id="1670831"/>
    <lineage>
        <taxon>Bacteria</taxon>
        <taxon>Bacillati</taxon>
        <taxon>Actinomycetota</taxon>
        <taxon>Nitriliruptoria</taxon>
        <taxon>Egibacterales</taxon>
        <taxon>Egibacteraceae</taxon>
        <taxon>Egibacter</taxon>
    </lineage>
</organism>
<accession>A0A411YBB8</accession>
<dbReference type="Pfam" id="PF18993">
    <property type="entry name" value="Rv0078B"/>
    <property type="match status" value="1"/>
</dbReference>
<evidence type="ECO:0000313" key="3">
    <source>
        <dbReference type="Proteomes" id="UP000291469"/>
    </source>
</evidence>
<keyword evidence="3" id="KW-1185">Reference proteome</keyword>